<feature type="compositionally biased region" description="Basic and acidic residues" evidence="1">
    <location>
        <begin position="115"/>
        <end position="130"/>
    </location>
</feature>
<protein>
    <submittedName>
        <fullName evidence="2">Uncharacterized protein</fullName>
    </submittedName>
</protein>
<comment type="caution">
    <text evidence="2">The sequence shown here is derived from an EMBL/GenBank/DDBJ whole genome shotgun (WGS) entry which is preliminary data.</text>
</comment>
<name>A0A8S9PZJ6_BRACR</name>
<accession>A0A8S9PZJ6</accession>
<feature type="compositionally biased region" description="Basic and acidic residues" evidence="1">
    <location>
        <begin position="1"/>
        <end position="10"/>
    </location>
</feature>
<dbReference type="EMBL" id="QGKX02001347">
    <property type="protein sequence ID" value="KAF3526758.1"/>
    <property type="molecule type" value="Genomic_DNA"/>
</dbReference>
<organism evidence="2 3">
    <name type="scientific">Brassica cretica</name>
    <name type="common">Mustard</name>
    <dbReference type="NCBI Taxonomy" id="69181"/>
    <lineage>
        <taxon>Eukaryota</taxon>
        <taxon>Viridiplantae</taxon>
        <taxon>Streptophyta</taxon>
        <taxon>Embryophyta</taxon>
        <taxon>Tracheophyta</taxon>
        <taxon>Spermatophyta</taxon>
        <taxon>Magnoliopsida</taxon>
        <taxon>eudicotyledons</taxon>
        <taxon>Gunneridae</taxon>
        <taxon>Pentapetalae</taxon>
        <taxon>rosids</taxon>
        <taxon>malvids</taxon>
        <taxon>Brassicales</taxon>
        <taxon>Brassicaceae</taxon>
        <taxon>Brassiceae</taxon>
        <taxon>Brassica</taxon>
    </lineage>
</organism>
<sequence>MKRESSDKSLKRIVTQRSNTFSAWSLPTKRSRSDRARAGARSLRSDRSRTEDQNPSEKSPVEKGNSESPPPPAKVSEDNIVEQVDLDPSDVSNNTDDDVDRHPRRTRSQFTRESSPFDKQIHSERTRRTG</sequence>
<gene>
    <name evidence="2" type="ORF">F2Q69_00048600</name>
</gene>
<evidence type="ECO:0000313" key="2">
    <source>
        <dbReference type="EMBL" id="KAF3526758.1"/>
    </source>
</evidence>
<feature type="compositionally biased region" description="Basic and acidic residues" evidence="1">
    <location>
        <begin position="31"/>
        <end position="52"/>
    </location>
</feature>
<evidence type="ECO:0000256" key="1">
    <source>
        <dbReference type="SAM" id="MobiDB-lite"/>
    </source>
</evidence>
<feature type="region of interest" description="Disordered" evidence="1">
    <location>
        <begin position="1"/>
        <end position="130"/>
    </location>
</feature>
<reference evidence="2" key="1">
    <citation type="submission" date="2019-12" db="EMBL/GenBank/DDBJ databases">
        <title>Genome sequencing and annotation of Brassica cretica.</title>
        <authorList>
            <person name="Studholme D.J."/>
            <person name="Sarris P."/>
        </authorList>
    </citation>
    <scope>NUCLEOTIDE SEQUENCE</scope>
    <source>
        <strain evidence="2">PFS-109/04</strain>
        <tissue evidence="2">Leaf</tissue>
    </source>
</reference>
<feature type="compositionally biased region" description="Polar residues" evidence="1">
    <location>
        <begin position="15"/>
        <end position="25"/>
    </location>
</feature>
<proteinExistence type="predicted"/>
<dbReference type="Proteomes" id="UP000712600">
    <property type="component" value="Unassembled WGS sequence"/>
</dbReference>
<evidence type="ECO:0000313" key="3">
    <source>
        <dbReference type="Proteomes" id="UP000712600"/>
    </source>
</evidence>
<dbReference type="AlphaFoldDB" id="A0A8S9PZJ6"/>